<evidence type="ECO:0000313" key="3">
    <source>
        <dbReference type="EMBL" id="MPN60654.1"/>
    </source>
</evidence>
<dbReference type="EMBL" id="VSSQ01136212">
    <property type="protein sequence ID" value="MPN60654.1"/>
    <property type="molecule type" value="Genomic_DNA"/>
</dbReference>
<dbReference type="GO" id="GO:0009253">
    <property type="term" value="P:peptidoglycan catabolic process"/>
    <property type="evidence" value="ECO:0007669"/>
    <property type="project" value="InterPro"/>
</dbReference>
<keyword evidence="1" id="KW-0378">Hydrolase</keyword>
<accession>A0A645JK00</accession>
<dbReference type="Pfam" id="PF01520">
    <property type="entry name" value="Amidase_3"/>
    <property type="match status" value="1"/>
</dbReference>
<organism evidence="3">
    <name type="scientific">bioreactor metagenome</name>
    <dbReference type="NCBI Taxonomy" id="1076179"/>
    <lineage>
        <taxon>unclassified sequences</taxon>
        <taxon>metagenomes</taxon>
        <taxon>ecological metagenomes</taxon>
    </lineage>
</organism>
<name>A0A645JK00_9ZZZZ</name>
<dbReference type="InterPro" id="IPR050695">
    <property type="entry name" value="N-acetylmuramoyl_amidase_3"/>
</dbReference>
<evidence type="ECO:0000259" key="2">
    <source>
        <dbReference type="Pfam" id="PF01520"/>
    </source>
</evidence>
<dbReference type="PANTHER" id="PTHR30404:SF0">
    <property type="entry name" value="N-ACETYLMURAMOYL-L-ALANINE AMIDASE AMIC"/>
    <property type="match status" value="1"/>
</dbReference>
<dbReference type="PANTHER" id="PTHR30404">
    <property type="entry name" value="N-ACETYLMURAMOYL-L-ALANINE AMIDASE"/>
    <property type="match status" value="1"/>
</dbReference>
<reference evidence="3" key="1">
    <citation type="submission" date="2019-08" db="EMBL/GenBank/DDBJ databases">
        <authorList>
            <person name="Kucharzyk K."/>
            <person name="Murdoch R.W."/>
            <person name="Higgins S."/>
            <person name="Loffler F."/>
        </authorList>
    </citation>
    <scope>NUCLEOTIDE SEQUENCE</scope>
</reference>
<dbReference type="SUPFAM" id="SSF53187">
    <property type="entry name" value="Zn-dependent exopeptidases"/>
    <property type="match status" value="1"/>
</dbReference>
<feature type="domain" description="MurNAc-LAA" evidence="2">
    <location>
        <begin position="1"/>
        <end position="39"/>
    </location>
</feature>
<dbReference type="InterPro" id="IPR002508">
    <property type="entry name" value="MurNAc-LAA_cat"/>
</dbReference>
<dbReference type="GO" id="GO:0008745">
    <property type="term" value="F:N-acetylmuramoyl-L-alanine amidase activity"/>
    <property type="evidence" value="ECO:0007669"/>
    <property type="project" value="InterPro"/>
</dbReference>
<dbReference type="AlphaFoldDB" id="A0A645JK00"/>
<proteinExistence type="predicted"/>
<sequence length="43" mass="4806">MPSTLLELGFITNYQDAMILNSSANQKELAREVANGIDNYFGR</sequence>
<evidence type="ECO:0000256" key="1">
    <source>
        <dbReference type="ARBA" id="ARBA00022801"/>
    </source>
</evidence>
<comment type="caution">
    <text evidence="3">The sequence shown here is derived from an EMBL/GenBank/DDBJ whole genome shotgun (WGS) entry which is preliminary data.</text>
</comment>
<protein>
    <recommendedName>
        <fullName evidence="2">MurNAc-LAA domain-containing protein</fullName>
    </recommendedName>
</protein>
<dbReference type="Gene3D" id="3.40.630.40">
    <property type="entry name" value="Zn-dependent exopeptidases"/>
    <property type="match status" value="1"/>
</dbReference>
<gene>
    <name evidence="3" type="ORF">SDC9_208385</name>
</gene>
<dbReference type="GO" id="GO:0030288">
    <property type="term" value="C:outer membrane-bounded periplasmic space"/>
    <property type="evidence" value="ECO:0007669"/>
    <property type="project" value="TreeGrafter"/>
</dbReference>